<reference evidence="2 3" key="1">
    <citation type="submission" date="2024-07" db="EMBL/GenBank/DDBJ databases">
        <title>Genomic Encyclopedia of Type Strains, Phase V (KMG-V): Genome sequencing to study the core and pangenomes of soil and plant-associated prokaryotes.</title>
        <authorList>
            <person name="Whitman W."/>
        </authorList>
    </citation>
    <scope>NUCLEOTIDE SEQUENCE [LARGE SCALE GENOMIC DNA]</scope>
    <source>
        <strain evidence="2 3">USDA 415</strain>
    </source>
</reference>
<dbReference type="Proteomes" id="UP001565471">
    <property type="component" value="Unassembled WGS sequence"/>
</dbReference>
<name>A0ABV4FGC1_BRAEL</name>
<evidence type="ECO:0000313" key="3">
    <source>
        <dbReference type="Proteomes" id="UP001565471"/>
    </source>
</evidence>
<comment type="caution">
    <text evidence="2">The sequence shown here is derived from an EMBL/GenBank/DDBJ whole genome shotgun (WGS) entry which is preliminary data.</text>
</comment>
<organism evidence="2 3">
    <name type="scientific">Bradyrhizobium elkanii</name>
    <dbReference type="NCBI Taxonomy" id="29448"/>
    <lineage>
        <taxon>Bacteria</taxon>
        <taxon>Pseudomonadati</taxon>
        <taxon>Pseudomonadota</taxon>
        <taxon>Alphaproteobacteria</taxon>
        <taxon>Hyphomicrobiales</taxon>
        <taxon>Nitrobacteraceae</taxon>
        <taxon>Bradyrhizobium</taxon>
    </lineage>
</organism>
<feature type="compositionally biased region" description="Basic and acidic residues" evidence="1">
    <location>
        <begin position="1"/>
        <end position="12"/>
    </location>
</feature>
<accession>A0ABV4FGC1</accession>
<feature type="compositionally biased region" description="Basic and acidic residues" evidence="1">
    <location>
        <begin position="55"/>
        <end position="64"/>
    </location>
</feature>
<dbReference type="RefSeq" id="WP_370196324.1">
    <property type="nucleotide sequence ID" value="NZ_JBGBZA010000002.1"/>
</dbReference>
<evidence type="ECO:0000256" key="1">
    <source>
        <dbReference type="SAM" id="MobiDB-lite"/>
    </source>
</evidence>
<feature type="compositionally biased region" description="Basic and acidic residues" evidence="1">
    <location>
        <begin position="21"/>
        <end position="44"/>
    </location>
</feature>
<feature type="region of interest" description="Disordered" evidence="1">
    <location>
        <begin position="1"/>
        <end position="71"/>
    </location>
</feature>
<protein>
    <submittedName>
        <fullName evidence="2">Uncharacterized protein</fullName>
    </submittedName>
</protein>
<sequence>MERVSPKGKCDEASQQQKAATGRDQDMRERHLGTFPIERLHAERYAPQPGNQKHFKIDLPRRPPPDSPKGGWHCALPTLRFQSGRPATRLLPLIVRFVTPLNGHEDNR</sequence>
<keyword evidence="3" id="KW-1185">Reference proteome</keyword>
<gene>
    <name evidence="2" type="ORF">ABIF29_009343</name>
</gene>
<dbReference type="EMBL" id="JBGBZA010000002">
    <property type="protein sequence ID" value="MEY9322544.1"/>
    <property type="molecule type" value="Genomic_DNA"/>
</dbReference>
<proteinExistence type="predicted"/>
<evidence type="ECO:0000313" key="2">
    <source>
        <dbReference type="EMBL" id="MEY9322544.1"/>
    </source>
</evidence>